<keyword evidence="1" id="KW-1133">Transmembrane helix</keyword>
<dbReference type="KEGG" id="fae:FAES_5116"/>
<dbReference type="PANTHER" id="PTHR34220:SF7">
    <property type="entry name" value="SENSOR HISTIDINE KINASE YPDA"/>
    <property type="match status" value="1"/>
</dbReference>
<keyword evidence="1" id="KW-0812">Transmembrane</keyword>
<feature type="transmembrane region" description="Helical" evidence="1">
    <location>
        <begin position="104"/>
        <end position="125"/>
    </location>
</feature>
<dbReference type="EMBL" id="HE796683">
    <property type="protein sequence ID" value="CCH03115.1"/>
    <property type="molecule type" value="Genomic_DNA"/>
</dbReference>
<name>I0KG62_9BACT</name>
<dbReference type="Pfam" id="PF06580">
    <property type="entry name" value="His_kinase"/>
    <property type="match status" value="1"/>
</dbReference>
<evidence type="ECO:0000259" key="2">
    <source>
        <dbReference type="Pfam" id="PF06580"/>
    </source>
</evidence>
<feature type="transmembrane region" description="Helical" evidence="1">
    <location>
        <begin position="63"/>
        <end position="84"/>
    </location>
</feature>
<proteinExistence type="predicted"/>
<evidence type="ECO:0000313" key="4">
    <source>
        <dbReference type="Proteomes" id="UP000011058"/>
    </source>
</evidence>
<accession>I0KG62</accession>
<gene>
    <name evidence="3" type="ORF">FAES_5116</name>
</gene>
<dbReference type="PANTHER" id="PTHR34220">
    <property type="entry name" value="SENSOR HISTIDINE KINASE YPDA"/>
    <property type="match status" value="1"/>
</dbReference>
<evidence type="ECO:0000256" key="1">
    <source>
        <dbReference type="SAM" id="Phobius"/>
    </source>
</evidence>
<dbReference type="GO" id="GO:0016020">
    <property type="term" value="C:membrane"/>
    <property type="evidence" value="ECO:0007669"/>
    <property type="project" value="InterPro"/>
</dbReference>
<dbReference type="eggNOG" id="COG2972">
    <property type="taxonomic scope" value="Bacteria"/>
</dbReference>
<organism evidence="3 4">
    <name type="scientific">Fibrella aestuarina BUZ 2</name>
    <dbReference type="NCBI Taxonomy" id="1166018"/>
    <lineage>
        <taxon>Bacteria</taxon>
        <taxon>Pseudomonadati</taxon>
        <taxon>Bacteroidota</taxon>
        <taxon>Cytophagia</taxon>
        <taxon>Cytophagales</taxon>
        <taxon>Spirosomataceae</taxon>
        <taxon>Fibrella</taxon>
    </lineage>
</organism>
<dbReference type="InterPro" id="IPR050640">
    <property type="entry name" value="Bact_2-comp_sensor_kinase"/>
</dbReference>
<dbReference type="Proteomes" id="UP000011058">
    <property type="component" value="Chromosome"/>
</dbReference>
<feature type="transmembrane region" description="Helical" evidence="1">
    <location>
        <begin position="25"/>
        <end position="51"/>
    </location>
</feature>
<dbReference type="OrthoDB" id="927174at2"/>
<sequence>MMPVLFPLGNYFFIGPRYFQQLDTFVAGTLVVFGLYWCSIITLTVVVRRVIARFPDVRQTHARLWVMLLAVAVCTVVLAIVDVWVYSLVPATGVRFTWQTVQAIWVLGGVFDVLLCTILGLFYTFEQWKQNATEAERLQQAVLQQQFDALKGQVNPHFLFNSLSSISALIGEDNALAERVVDDLAKVYRYMLQAGNRPLVPLGEELAFVGTYAQLLRVRYGAAIRIDLPADPAPAACVPPLCLQTLVDNALEHNSMSASRPLVIQVEPVAGPSVRVSNTRQRKSRVIVTTQHSLVNLTAKYRHLTDRPVQIEECTNTFSVTLPLLETPHDSVR</sequence>
<dbReference type="STRING" id="1166018.FAES_5116"/>
<protein>
    <submittedName>
        <fullName evidence="3">Sensor protein lytS</fullName>
    </submittedName>
</protein>
<reference evidence="3 4" key="1">
    <citation type="journal article" date="2012" name="J. Bacteriol.">
        <title>Genome Sequence of Fibrella aestuarina BUZ 2T, a Filamentous Marine Bacterium.</title>
        <authorList>
            <person name="Filippini M."/>
            <person name="Qi W."/>
            <person name="Blom J."/>
            <person name="Goesmann A."/>
            <person name="Smits T.H."/>
            <person name="Bagheri H.C."/>
        </authorList>
    </citation>
    <scope>NUCLEOTIDE SEQUENCE [LARGE SCALE GENOMIC DNA]</scope>
    <source>
        <strain evidence="4">BUZ 2T</strain>
    </source>
</reference>
<keyword evidence="1" id="KW-0472">Membrane</keyword>
<keyword evidence="4" id="KW-1185">Reference proteome</keyword>
<dbReference type="AlphaFoldDB" id="I0KG62"/>
<dbReference type="HOGENOM" id="CLU_020473_0_2_10"/>
<evidence type="ECO:0000313" key="3">
    <source>
        <dbReference type="EMBL" id="CCH03115.1"/>
    </source>
</evidence>
<feature type="domain" description="Signal transduction histidine kinase internal region" evidence="2">
    <location>
        <begin position="146"/>
        <end position="222"/>
    </location>
</feature>
<dbReference type="InterPro" id="IPR010559">
    <property type="entry name" value="Sig_transdc_His_kin_internal"/>
</dbReference>
<dbReference type="GO" id="GO:0000155">
    <property type="term" value="F:phosphorelay sensor kinase activity"/>
    <property type="evidence" value="ECO:0007669"/>
    <property type="project" value="InterPro"/>
</dbReference>